<evidence type="ECO:0000256" key="3">
    <source>
        <dbReference type="ARBA" id="ARBA00022741"/>
    </source>
</evidence>
<proteinExistence type="predicted"/>
<dbReference type="GO" id="GO:0004674">
    <property type="term" value="F:protein serine/threonine kinase activity"/>
    <property type="evidence" value="ECO:0007669"/>
    <property type="project" value="UniProtKB-KW"/>
</dbReference>
<dbReference type="Pfam" id="PF00069">
    <property type="entry name" value="Pkinase"/>
    <property type="match status" value="2"/>
</dbReference>
<dbReference type="Proteomes" id="UP000095192">
    <property type="component" value="Unassembled WGS sequence"/>
</dbReference>
<evidence type="ECO:0000256" key="6">
    <source>
        <dbReference type="SAM" id="MobiDB-lite"/>
    </source>
</evidence>
<dbReference type="GO" id="GO:0005524">
    <property type="term" value="F:ATP binding"/>
    <property type="evidence" value="ECO:0007669"/>
    <property type="project" value="UniProtKB-KW"/>
</dbReference>
<dbReference type="PANTHER" id="PTHR24058:SF124">
    <property type="entry name" value="PROTEIN KINASE SUPERFAMILY PROTEIN"/>
    <property type="match status" value="1"/>
</dbReference>
<evidence type="ECO:0000256" key="1">
    <source>
        <dbReference type="ARBA" id="ARBA00022527"/>
    </source>
</evidence>
<dbReference type="Gene3D" id="3.30.200.20">
    <property type="entry name" value="Phosphorylase Kinase, domain 1"/>
    <property type="match status" value="1"/>
</dbReference>
<dbReference type="InterPro" id="IPR000719">
    <property type="entry name" value="Prot_kinase_dom"/>
</dbReference>
<dbReference type="SMART" id="SM00220">
    <property type="entry name" value="S_TKc"/>
    <property type="match status" value="1"/>
</dbReference>
<evidence type="ECO:0000259" key="7">
    <source>
        <dbReference type="PROSITE" id="PS50011"/>
    </source>
</evidence>
<dbReference type="VEuPathDB" id="ToxoDB:LOC34619735"/>
<keyword evidence="3" id="KW-0547">Nucleotide-binding</keyword>
<feature type="domain" description="Protein kinase" evidence="7">
    <location>
        <begin position="246"/>
        <end position="566"/>
    </location>
</feature>
<dbReference type="EMBL" id="JROU02001661">
    <property type="protein sequence ID" value="OEH75687.1"/>
    <property type="molecule type" value="Genomic_DNA"/>
</dbReference>
<feature type="region of interest" description="Disordered" evidence="6">
    <location>
        <begin position="409"/>
        <end position="428"/>
    </location>
</feature>
<organism evidence="8 9">
    <name type="scientific">Cyclospora cayetanensis</name>
    <dbReference type="NCBI Taxonomy" id="88456"/>
    <lineage>
        <taxon>Eukaryota</taxon>
        <taxon>Sar</taxon>
        <taxon>Alveolata</taxon>
        <taxon>Apicomplexa</taxon>
        <taxon>Conoidasida</taxon>
        <taxon>Coccidia</taxon>
        <taxon>Eucoccidiorida</taxon>
        <taxon>Eimeriorina</taxon>
        <taxon>Eimeriidae</taxon>
        <taxon>Cyclospora</taxon>
    </lineage>
</organism>
<name>A0A1D3CWV9_9EIME</name>
<dbReference type="SUPFAM" id="SSF56112">
    <property type="entry name" value="Protein kinase-like (PK-like)"/>
    <property type="match status" value="1"/>
</dbReference>
<accession>A0A1D3CWV9</accession>
<dbReference type="PANTHER" id="PTHR24058">
    <property type="entry name" value="DUAL SPECIFICITY PROTEIN KINASE"/>
    <property type="match status" value="1"/>
</dbReference>
<evidence type="ECO:0000313" key="8">
    <source>
        <dbReference type="EMBL" id="OEH75687.1"/>
    </source>
</evidence>
<dbReference type="AlphaFoldDB" id="A0A1D3CWV9"/>
<dbReference type="Gene3D" id="1.10.510.10">
    <property type="entry name" value="Transferase(Phosphotransferase) domain 1"/>
    <property type="match status" value="1"/>
</dbReference>
<comment type="caution">
    <text evidence="8">The sequence shown here is derived from an EMBL/GenBank/DDBJ whole genome shotgun (WGS) entry which is preliminary data.</text>
</comment>
<sequence length="638" mass="70400">MLGATEPMGFPDHKSLLRSLLAIEGVSSETERLRETLSAARSRRTYVETCISPLPPSLSPEGVSSPIYPAEGGAAAEAASEGAPSTLRLLRQEAEAAVQEALATPRLLSMEGGTLRAAQAVRLCGQAWLEGAYIPEFDETDEYTEDTDVGYTALELTQDEFLVAFCGSLMEEATGGPSGMHPLVTMGVEPAVDESGASPADLTTPLDDSAVYDCFNLKVVFKRNTTGCDAHRELVLPSGALLGGRYRIQHEVGAAAFSRCLQGIDVCTGERVCLKVMKNEKEYLDQSLDEVAVLRLLRENGDPDAFRFLRLLDCLYFRGHVVLVTELLDEDLYTFSTALKRHREPSFWTLGRIQVAIRDVLLALKFIHALQIIHGDLKPENILACFTKPLAEFQRHRQEQDRLALRQQAEQCSSSHRVSDNGDASKKLDGSAVGPAAGFDPQALDLFRVKVIDFGNCCFTSDELVVYTQSRCYRAPEVLLELPYCQKIDIWSLGCIVYELWTGDMLLGCHSVPSLLAKMVGIVGPIPNYMARNSPLKHQLIDVEGYLYQFRDSIAETQEQQQHQHAIGFHEPSVNMALRSSEDTLFNVLGGAGTRPCPSHERFLVQIANRELLLDRYHQISTEPLSSNRPPRSSGVLP</sequence>
<keyword evidence="4" id="KW-0418">Kinase</keyword>
<protein>
    <recommendedName>
        <fullName evidence="7">Protein kinase domain-containing protein</fullName>
    </recommendedName>
</protein>
<evidence type="ECO:0000256" key="4">
    <source>
        <dbReference type="ARBA" id="ARBA00022777"/>
    </source>
</evidence>
<dbReference type="InterPro" id="IPR011009">
    <property type="entry name" value="Kinase-like_dom_sf"/>
</dbReference>
<dbReference type="InParanoid" id="A0A1D3CWV9"/>
<dbReference type="PROSITE" id="PS50011">
    <property type="entry name" value="PROTEIN_KINASE_DOM"/>
    <property type="match status" value="1"/>
</dbReference>
<dbReference type="InterPro" id="IPR050494">
    <property type="entry name" value="Ser_Thr_dual-spec_kinase"/>
</dbReference>
<evidence type="ECO:0000256" key="2">
    <source>
        <dbReference type="ARBA" id="ARBA00022679"/>
    </source>
</evidence>
<feature type="compositionally biased region" description="Basic and acidic residues" evidence="6">
    <location>
        <begin position="417"/>
        <end position="428"/>
    </location>
</feature>
<keyword evidence="9" id="KW-1185">Reference proteome</keyword>
<evidence type="ECO:0000256" key="5">
    <source>
        <dbReference type="ARBA" id="ARBA00022840"/>
    </source>
</evidence>
<evidence type="ECO:0000313" key="9">
    <source>
        <dbReference type="Proteomes" id="UP000095192"/>
    </source>
</evidence>
<keyword evidence="5" id="KW-0067">ATP-binding</keyword>
<keyword evidence="2" id="KW-0808">Transferase</keyword>
<dbReference type="VEuPathDB" id="ToxoDB:cyc_02969"/>
<gene>
    <name evidence="8" type="ORF">cyc_02969</name>
</gene>
<keyword evidence="1" id="KW-0723">Serine/threonine-protein kinase</keyword>
<reference evidence="8 9" key="1">
    <citation type="journal article" date="2016" name="BMC Genomics">
        <title>Comparative genomics reveals Cyclospora cayetanensis possesses coccidia-like metabolism and invasion components but unique surface antigens.</title>
        <authorList>
            <person name="Liu S."/>
            <person name="Wang L."/>
            <person name="Zheng H."/>
            <person name="Xu Z."/>
            <person name="Roellig D.M."/>
            <person name="Li N."/>
            <person name="Frace M.A."/>
            <person name="Tang K."/>
            <person name="Arrowood M.J."/>
            <person name="Moss D.M."/>
            <person name="Zhang L."/>
            <person name="Feng Y."/>
            <person name="Xiao L."/>
        </authorList>
    </citation>
    <scope>NUCLEOTIDE SEQUENCE [LARGE SCALE GENOMIC DNA]</scope>
    <source>
        <strain evidence="8 9">CHN_HEN01</strain>
    </source>
</reference>